<dbReference type="EMBL" id="QGKM01000002">
    <property type="protein sequence ID" value="PWR00569.1"/>
    <property type="molecule type" value="Genomic_DNA"/>
</dbReference>
<protein>
    <submittedName>
        <fullName evidence="1">Uncharacterized protein</fullName>
    </submittedName>
</protein>
<gene>
    <name evidence="1" type="ORF">DKW60_00705</name>
</gene>
<reference evidence="1 2" key="1">
    <citation type="submission" date="2018-05" db="EMBL/GenBank/DDBJ databases">
        <title>Leucothrix arctica sp. nov., isolated from Arctic seawater.</title>
        <authorList>
            <person name="Choi A."/>
            <person name="Baek K."/>
        </authorList>
    </citation>
    <scope>NUCLEOTIDE SEQUENCE [LARGE SCALE GENOMIC DNA]</scope>
    <source>
        <strain evidence="1 2">JCM 18388</strain>
    </source>
</reference>
<dbReference type="AlphaFoldDB" id="A0A317CPS8"/>
<dbReference type="RefSeq" id="WP_109835744.1">
    <property type="nucleotide sequence ID" value="NZ_QGKM01000002.1"/>
</dbReference>
<dbReference type="Proteomes" id="UP000245539">
    <property type="component" value="Unassembled WGS sequence"/>
</dbReference>
<sequence length="94" mass="11252">MPATVKSFKESVFYKSIKGKERQIQFFFRDLFNSIRYGRYGKFNVPRSFERLCIDPNEVQHTHWFRRRSSGRVIGGDWDINAKPIDTIQKVKFC</sequence>
<name>A0A317CPS8_9GAMM</name>
<evidence type="ECO:0000313" key="1">
    <source>
        <dbReference type="EMBL" id="PWR00569.1"/>
    </source>
</evidence>
<proteinExistence type="predicted"/>
<evidence type="ECO:0000313" key="2">
    <source>
        <dbReference type="Proteomes" id="UP000245539"/>
    </source>
</evidence>
<comment type="caution">
    <text evidence="1">The sequence shown here is derived from an EMBL/GenBank/DDBJ whole genome shotgun (WGS) entry which is preliminary data.</text>
</comment>
<organism evidence="1 2">
    <name type="scientific">Leucothrix pacifica</name>
    <dbReference type="NCBI Taxonomy" id="1247513"/>
    <lineage>
        <taxon>Bacteria</taxon>
        <taxon>Pseudomonadati</taxon>
        <taxon>Pseudomonadota</taxon>
        <taxon>Gammaproteobacteria</taxon>
        <taxon>Thiotrichales</taxon>
        <taxon>Thiotrichaceae</taxon>
        <taxon>Leucothrix</taxon>
    </lineage>
</organism>
<keyword evidence="2" id="KW-1185">Reference proteome</keyword>
<accession>A0A317CPS8</accession>